<feature type="DNA-binding region" description="H-T-H motif" evidence="4">
    <location>
        <begin position="34"/>
        <end position="53"/>
    </location>
</feature>
<keyword evidence="1" id="KW-0805">Transcription regulation</keyword>
<keyword evidence="3" id="KW-0804">Transcription</keyword>
<protein>
    <submittedName>
        <fullName evidence="6">TetR family transcriptional regulator</fullName>
    </submittedName>
</protein>
<gene>
    <name evidence="6" type="ORF">BX591_12383</name>
</gene>
<dbReference type="GO" id="GO:0003700">
    <property type="term" value="F:DNA-binding transcription factor activity"/>
    <property type="evidence" value="ECO:0007669"/>
    <property type="project" value="TreeGrafter"/>
</dbReference>
<evidence type="ECO:0000256" key="3">
    <source>
        <dbReference type="ARBA" id="ARBA00023163"/>
    </source>
</evidence>
<dbReference type="InterPro" id="IPR001647">
    <property type="entry name" value="HTH_TetR"/>
</dbReference>
<accession>A0A329BKI6</accession>
<dbReference type="PRINTS" id="PR00455">
    <property type="entry name" value="HTHTETR"/>
</dbReference>
<feature type="domain" description="HTH tetR-type" evidence="5">
    <location>
        <begin position="11"/>
        <end position="71"/>
    </location>
</feature>
<dbReference type="GO" id="GO:0000976">
    <property type="term" value="F:transcription cis-regulatory region binding"/>
    <property type="evidence" value="ECO:0007669"/>
    <property type="project" value="TreeGrafter"/>
</dbReference>
<evidence type="ECO:0000256" key="4">
    <source>
        <dbReference type="PROSITE-ProRule" id="PRU00335"/>
    </source>
</evidence>
<dbReference type="Gene3D" id="1.10.357.10">
    <property type="entry name" value="Tetracycline Repressor, domain 2"/>
    <property type="match status" value="1"/>
</dbReference>
<dbReference type="AlphaFoldDB" id="A0A329BKI6"/>
<dbReference type="Pfam" id="PF00440">
    <property type="entry name" value="TetR_N"/>
    <property type="match status" value="1"/>
</dbReference>
<dbReference type="Proteomes" id="UP000248918">
    <property type="component" value="Unassembled WGS sequence"/>
</dbReference>
<dbReference type="PROSITE" id="PS50977">
    <property type="entry name" value="HTH_TETR_2"/>
    <property type="match status" value="1"/>
</dbReference>
<organism evidence="6 7">
    <name type="scientific">Paraburkholderia bryophila</name>
    <dbReference type="NCBI Taxonomy" id="420952"/>
    <lineage>
        <taxon>Bacteria</taxon>
        <taxon>Pseudomonadati</taxon>
        <taxon>Pseudomonadota</taxon>
        <taxon>Betaproteobacteria</taxon>
        <taxon>Burkholderiales</taxon>
        <taxon>Burkholderiaceae</taxon>
        <taxon>Paraburkholderia</taxon>
    </lineage>
</organism>
<dbReference type="SUPFAM" id="SSF46689">
    <property type="entry name" value="Homeodomain-like"/>
    <property type="match status" value="1"/>
</dbReference>
<dbReference type="InterPro" id="IPR041669">
    <property type="entry name" value="TetR_C_15"/>
</dbReference>
<dbReference type="InterPro" id="IPR009057">
    <property type="entry name" value="Homeodomain-like_sf"/>
</dbReference>
<dbReference type="EMBL" id="QLTK01000023">
    <property type="protein sequence ID" value="RAS22618.1"/>
    <property type="molecule type" value="Genomic_DNA"/>
</dbReference>
<dbReference type="PANTHER" id="PTHR30055">
    <property type="entry name" value="HTH-TYPE TRANSCRIPTIONAL REGULATOR RUTR"/>
    <property type="match status" value="1"/>
</dbReference>
<evidence type="ECO:0000259" key="5">
    <source>
        <dbReference type="PROSITE" id="PS50977"/>
    </source>
</evidence>
<dbReference type="OrthoDB" id="9816320at2"/>
<reference evidence="6 7" key="1">
    <citation type="submission" date="2018-06" db="EMBL/GenBank/DDBJ databases">
        <title>Genomic Encyclopedia of Type Strains, Phase III (KMG-III): the genomes of soil and plant-associated and newly described type strains.</title>
        <authorList>
            <person name="Whitman W."/>
        </authorList>
    </citation>
    <scope>NUCLEOTIDE SEQUENCE [LARGE SCALE GENOMIC DNA]</scope>
    <source>
        <strain evidence="6 7">LMG 23644</strain>
    </source>
</reference>
<evidence type="ECO:0000313" key="7">
    <source>
        <dbReference type="Proteomes" id="UP000248918"/>
    </source>
</evidence>
<proteinExistence type="predicted"/>
<name>A0A329BKI6_9BURK</name>
<sequence length="215" mass="23606">MRKQPRQARSRATVEAILIAGAQVLGRRGWDGFTTNEVAEAAGVSIGSLYQYFPNKLILSEAITARHFDEILAVLRPIGDEALSLTRRVEQLVDGMIGVHSINPALHRVLLEEAPRVRGPKSVHDRFEAEYLRCYAALIAQPDEDDARKCESADAAAQVVSAAVAGVIHDSAHRGTIGLPVLKQELVDMVEAYLLRRRRRGRAGVGGDRRGIVKR</sequence>
<dbReference type="PANTHER" id="PTHR30055:SF234">
    <property type="entry name" value="HTH-TYPE TRANSCRIPTIONAL REGULATOR BETI"/>
    <property type="match status" value="1"/>
</dbReference>
<dbReference type="InterPro" id="IPR050109">
    <property type="entry name" value="HTH-type_TetR-like_transc_reg"/>
</dbReference>
<evidence type="ECO:0000313" key="6">
    <source>
        <dbReference type="EMBL" id="RAS22618.1"/>
    </source>
</evidence>
<evidence type="ECO:0000256" key="1">
    <source>
        <dbReference type="ARBA" id="ARBA00023015"/>
    </source>
</evidence>
<keyword evidence="2 4" id="KW-0238">DNA-binding</keyword>
<comment type="caution">
    <text evidence="6">The sequence shown here is derived from an EMBL/GenBank/DDBJ whole genome shotgun (WGS) entry which is preliminary data.</text>
</comment>
<dbReference type="Pfam" id="PF17918">
    <property type="entry name" value="TetR_C_15"/>
    <property type="match status" value="1"/>
</dbReference>
<evidence type="ECO:0000256" key="2">
    <source>
        <dbReference type="ARBA" id="ARBA00023125"/>
    </source>
</evidence>